<name>A0A5E7FWP1_PSEFL</name>
<accession>A0A5E7FWP1</accession>
<dbReference type="AlphaFoldDB" id="A0A5E7FWP1"/>
<dbReference type="EMBL" id="CABVHW010000042">
    <property type="protein sequence ID" value="VVO43164.1"/>
    <property type="molecule type" value="Genomic_DNA"/>
</dbReference>
<proteinExistence type="predicted"/>
<protein>
    <submittedName>
        <fullName evidence="1">Uncharacterized protein</fullName>
    </submittedName>
</protein>
<gene>
    <name evidence="1" type="ORF">PS710_06161</name>
</gene>
<evidence type="ECO:0000313" key="2">
    <source>
        <dbReference type="Proteomes" id="UP000381093"/>
    </source>
</evidence>
<organism evidence="1 2">
    <name type="scientific">Pseudomonas fluorescens</name>
    <dbReference type="NCBI Taxonomy" id="294"/>
    <lineage>
        <taxon>Bacteria</taxon>
        <taxon>Pseudomonadati</taxon>
        <taxon>Pseudomonadota</taxon>
        <taxon>Gammaproteobacteria</taxon>
        <taxon>Pseudomonadales</taxon>
        <taxon>Pseudomonadaceae</taxon>
        <taxon>Pseudomonas</taxon>
    </lineage>
</organism>
<evidence type="ECO:0000313" key="1">
    <source>
        <dbReference type="EMBL" id="VVO43164.1"/>
    </source>
</evidence>
<dbReference type="Proteomes" id="UP000381093">
    <property type="component" value="Unassembled WGS sequence"/>
</dbReference>
<reference evidence="1 2" key="1">
    <citation type="submission" date="2019-09" db="EMBL/GenBank/DDBJ databases">
        <authorList>
            <person name="Chandra G."/>
            <person name="Truman W A."/>
        </authorList>
    </citation>
    <scope>NUCLEOTIDE SEQUENCE [LARGE SCALE GENOMIC DNA]</scope>
    <source>
        <strain evidence="1">PS710</strain>
    </source>
</reference>
<sequence>MGFLKIGDHISLSERYHRQNLASGRDVGTDAHRTLADHAVLRRNDARVGQLIAGHFQRRLRPFQSTVGCVALGAKDLHLLAFRGQYRRGVGQPSGGLIDARACLLSILHRTGTDPGEVVVAVQFMLGEGHLGFGGHDGGLGLGDHRSLTLESRPRILQLRPRHQSLGVGGLGGGAQIAVIDDSQQLPGLDLLVVFHQHVLDKPGHTRRHQRKVRRDKGVIGALLRALAENPRHQQVNQHAERHHRDGANGHFLLCLSRHKNLQFQWSNQVGARGG</sequence>